<dbReference type="Gene3D" id="3.30.420.10">
    <property type="entry name" value="Ribonuclease H-like superfamily/Ribonuclease H"/>
    <property type="match status" value="1"/>
</dbReference>
<dbReference type="Proteomes" id="UP000596661">
    <property type="component" value="Chromosome 2"/>
</dbReference>
<dbReference type="InterPro" id="IPR036397">
    <property type="entry name" value="RNaseH_sf"/>
</dbReference>
<evidence type="ECO:0000313" key="2">
    <source>
        <dbReference type="EnsemblPlants" id="cds.evm.model.02.288"/>
    </source>
</evidence>
<feature type="domain" description="RNase H type-1" evidence="1">
    <location>
        <begin position="159"/>
        <end position="228"/>
    </location>
</feature>
<accession>A0A803NZ44</accession>
<evidence type="ECO:0000313" key="3">
    <source>
        <dbReference type="Proteomes" id="UP000596661"/>
    </source>
</evidence>
<dbReference type="AlphaFoldDB" id="A0A803NZ44"/>
<keyword evidence="3" id="KW-1185">Reference proteome</keyword>
<sequence length="238" mass="26179">MWTSAQNYTGCSAHFRCGLAGFVCPPGYMLSPSYNSFARRFSLTLFQQRVVLDYPRETNSYVGFVILVRNQLYTSFAIVMLSGASSLEACGVFESIVLTGTILRSLASGGVDYQMTTYLCLQLVEFQLTHYSIYMDIPSELGGEKPHQQVHEDTRFRVDASVVREEAGFAAVLIMGNQLADYIIATNFGRVYSVLEGELQGILMALQMASEAGFKMVRIESDSKAAATAFQAGSIPLC</sequence>
<evidence type="ECO:0000259" key="1">
    <source>
        <dbReference type="Pfam" id="PF13456"/>
    </source>
</evidence>
<dbReference type="InterPro" id="IPR044730">
    <property type="entry name" value="RNase_H-like_dom_plant"/>
</dbReference>
<reference evidence="2" key="1">
    <citation type="submission" date="2018-11" db="EMBL/GenBank/DDBJ databases">
        <authorList>
            <person name="Grassa J C."/>
        </authorList>
    </citation>
    <scope>NUCLEOTIDE SEQUENCE [LARGE SCALE GENOMIC DNA]</scope>
</reference>
<organism evidence="2 3">
    <name type="scientific">Cannabis sativa</name>
    <name type="common">Hemp</name>
    <name type="synonym">Marijuana</name>
    <dbReference type="NCBI Taxonomy" id="3483"/>
    <lineage>
        <taxon>Eukaryota</taxon>
        <taxon>Viridiplantae</taxon>
        <taxon>Streptophyta</taxon>
        <taxon>Embryophyta</taxon>
        <taxon>Tracheophyta</taxon>
        <taxon>Spermatophyta</taxon>
        <taxon>Magnoliopsida</taxon>
        <taxon>eudicotyledons</taxon>
        <taxon>Gunneridae</taxon>
        <taxon>Pentapetalae</taxon>
        <taxon>rosids</taxon>
        <taxon>fabids</taxon>
        <taxon>Rosales</taxon>
        <taxon>Cannabaceae</taxon>
        <taxon>Cannabis</taxon>
    </lineage>
</organism>
<dbReference type="InterPro" id="IPR012337">
    <property type="entry name" value="RNaseH-like_sf"/>
</dbReference>
<protein>
    <recommendedName>
        <fullName evidence="1">RNase H type-1 domain-containing protein</fullName>
    </recommendedName>
</protein>
<dbReference type="InterPro" id="IPR002156">
    <property type="entry name" value="RNaseH_domain"/>
</dbReference>
<name>A0A803NZ44_CANSA</name>
<dbReference type="GO" id="GO:0004523">
    <property type="term" value="F:RNA-DNA hybrid ribonuclease activity"/>
    <property type="evidence" value="ECO:0007669"/>
    <property type="project" value="InterPro"/>
</dbReference>
<proteinExistence type="predicted"/>
<reference evidence="2" key="2">
    <citation type="submission" date="2021-03" db="UniProtKB">
        <authorList>
            <consortium name="EnsemblPlants"/>
        </authorList>
    </citation>
    <scope>IDENTIFICATION</scope>
</reference>
<dbReference type="EnsemblPlants" id="evm.model.02.288">
    <property type="protein sequence ID" value="cds.evm.model.02.288"/>
    <property type="gene ID" value="evm.TU.02.288"/>
</dbReference>
<dbReference type="Pfam" id="PF13456">
    <property type="entry name" value="RVT_3"/>
    <property type="match status" value="1"/>
</dbReference>
<dbReference type="CDD" id="cd06222">
    <property type="entry name" value="RNase_H_like"/>
    <property type="match status" value="1"/>
</dbReference>
<dbReference type="GO" id="GO:0003676">
    <property type="term" value="F:nucleic acid binding"/>
    <property type="evidence" value="ECO:0007669"/>
    <property type="project" value="InterPro"/>
</dbReference>
<dbReference type="EMBL" id="UZAU01000093">
    <property type="status" value="NOT_ANNOTATED_CDS"/>
    <property type="molecule type" value="Genomic_DNA"/>
</dbReference>
<dbReference type="SUPFAM" id="SSF53098">
    <property type="entry name" value="Ribonuclease H-like"/>
    <property type="match status" value="1"/>
</dbReference>
<dbReference type="Gramene" id="evm.model.02.288">
    <property type="protein sequence ID" value="cds.evm.model.02.288"/>
    <property type="gene ID" value="evm.TU.02.288"/>
</dbReference>